<dbReference type="RefSeq" id="WP_184873726.1">
    <property type="nucleotide sequence ID" value="NZ_JACHEF010000003.1"/>
</dbReference>
<proteinExistence type="predicted"/>
<gene>
    <name evidence="1" type="ORF">HNQ71_003503</name>
</gene>
<organism evidence="1 2">
    <name type="scientific">Mesorhizobium sangaii</name>
    <dbReference type="NCBI Taxonomy" id="505389"/>
    <lineage>
        <taxon>Bacteria</taxon>
        <taxon>Pseudomonadati</taxon>
        <taxon>Pseudomonadota</taxon>
        <taxon>Alphaproteobacteria</taxon>
        <taxon>Hyphomicrobiales</taxon>
        <taxon>Phyllobacteriaceae</taxon>
        <taxon>Mesorhizobium</taxon>
    </lineage>
</organism>
<evidence type="ECO:0000313" key="2">
    <source>
        <dbReference type="Proteomes" id="UP000556329"/>
    </source>
</evidence>
<sequence>MQQKAAAKLEAKRAAVTKASGIVAAKEARRAAFERLADTVMETMGHDASTMGGVVIKALALDTWSRHADLVAMMMTPGASTWGQDLAASVLRLAGDA</sequence>
<dbReference type="AlphaFoldDB" id="A0A841PL69"/>
<dbReference type="Proteomes" id="UP000556329">
    <property type="component" value="Unassembled WGS sequence"/>
</dbReference>
<name>A0A841PL69_9HYPH</name>
<keyword evidence="2" id="KW-1185">Reference proteome</keyword>
<protein>
    <submittedName>
        <fullName evidence="1">Uncharacterized protein</fullName>
    </submittedName>
</protein>
<comment type="caution">
    <text evidence="1">The sequence shown here is derived from an EMBL/GenBank/DDBJ whole genome shotgun (WGS) entry which is preliminary data.</text>
</comment>
<evidence type="ECO:0000313" key="1">
    <source>
        <dbReference type="EMBL" id="MBB6410829.1"/>
    </source>
</evidence>
<accession>A0A841PL69</accession>
<reference evidence="1 2" key="1">
    <citation type="submission" date="2020-08" db="EMBL/GenBank/DDBJ databases">
        <title>Genomic Encyclopedia of Type Strains, Phase IV (KMG-IV): sequencing the most valuable type-strain genomes for metagenomic binning, comparative biology and taxonomic classification.</title>
        <authorList>
            <person name="Goeker M."/>
        </authorList>
    </citation>
    <scope>NUCLEOTIDE SEQUENCE [LARGE SCALE GENOMIC DNA]</scope>
    <source>
        <strain evidence="1 2">DSM 100039</strain>
    </source>
</reference>
<dbReference type="EMBL" id="JACHEF010000003">
    <property type="protein sequence ID" value="MBB6410829.1"/>
    <property type="molecule type" value="Genomic_DNA"/>
</dbReference>